<keyword evidence="2" id="KW-1133">Transmembrane helix</keyword>
<gene>
    <name evidence="3" type="primary">ORF23420</name>
</gene>
<keyword evidence="2" id="KW-0472">Membrane</keyword>
<proteinExistence type="predicted"/>
<feature type="transmembrane region" description="Helical" evidence="2">
    <location>
        <begin position="54"/>
        <end position="76"/>
    </location>
</feature>
<accession>A0A0B6YGP0</accession>
<reference evidence="3" key="1">
    <citation type="submission" date="2014-12" db="EMBL/GenBank/DDBJ databases">
        <title>Insight into the proteome of Arion vulgaris.</title>
        <authorList>
            <person name="Aradska J."/>
            <person name="Bulat T."/>
            <person name="Smidak R."/>
            <person name="Sarate P."/>
            <person name="Gangsoo J."/>
            <person name="Sialana F."/>
            <person name="Bilban M."/>
            <person name="Lubec G."/>
        </authorList>
    </citation>
    <scope>NUCLEOTIDE SEQUENCE</scope>
    <source>
        <tissue evidence="3">Skin</tissue>
    </source>
</reference>
<evidence type="ECO:0000256" key="2">
    <source>
        <dbReference type="SAM" id="Phobius"/>
    </source>
</evidence>
<keyword evidence="2" id="KW-0812">Transmembrane</keyword>
<dbReference type="AlphaFoldDB" id="A0A0B6YGP0"/>
<name>A0A0B6YGP0_9EUPU</name>
<dbReference type="EMBL" id="HACG01007825">
    <property type="protein sequence ID" value="CEK54690.1"/>
    <property type="molecule type" value="Transcribed_RNA"/>
</dbReference>
<sequence length="80" mass="9503">QEKRSETDQQQDFSRQEEEEEDVPVSDTMRCMRCSMNCVLCAQYSVMYAPINHVLSALHCMYVYVQMHICVCVYIYKVHQ</sequence>
<evidence type="ECO:0000256" key="1">
    <source>
        <dbReference type="SAM" id="MobiDB-lite"/>
    </source>
</evidence>
<feature type="non-terminal residue" evidence="3">
    <location>
        <position position="1"/>
    </location>
</feature>
<evidence type="ECO:0000313" key="3">
    <source>
        <dbReference type="EMBL" id="CEK54690.1"/>
    </source>
</evidence>
<protein>
    <submittedName>
        <fullName evidence="3">Uncharacterized protein</fullName>
    </submittedName>
</protein>
<organism evidence="3">
    <name type="scientific">Arion vulgaris</name>
    <dbReference type="NCBI Taxonomy" id="1028688"/>
    <lineage>
        <taxon>Eukaryota</taxon>
        <taxon>Metazoa</taxon>
        <taxon>Spiralia</taxon>
        <taxon>Lophotrochozoa</taxon>
        <taxon>Mollusca</taxon>
        <taxon>Gastropoda</taxon>
        <taxon>Heterobranchia</taxon>
        <taxon>Euthyneura</taxon>
        <taxon>Panpulmonata</taxon>
        <taxon>Eupulmonata</taxon>
        <taxon>Stylommatophora</taxon>
        <taxon>Helicina</taxon>
        <taxon>Arionoidea</taxon>
        <taxon>Arionidae</taxon>
        <taxon>Arion</taxon>
    </lineage>
</organism>
<feature type="region of interest" description="Disordered" evidence="1">
    <location>
        <begin position="1"/>
        <end position="25"/>
    </location>
</feature>